<dbReference type="PROSITE" id="PS51257">
    <property type="entry name" value="PROKAR_LIPOPROTEIN"/>
    <property type="match status" value="1"/>
</dbReference>
<dbReference type="PANTHER" id="PTHR12151:SF25">
    <property type="entry name" value="LINALOOL DEHYDRATASE_ISOMERASE DOMAIN-CONTAINING PROTEIN"/>
    <property type="match status" value="1"/>
</dbReference>
<comment type="caution">
    <text evidence="2">The sequence shown here is derived from an EMBL/GenBank/DDBJ whole genome shotgun (WGS) entry which is preliminary data.</text>
</comment>
<dbReference type="PANTHER" id="PTHR12151">
    <property type="entry name" value="ELECTRON TRANSPORT PROTIN SCO1/SENC FAMILY MEMBER"/>
    <property type="match status" value="1"/>
</dbReference>
<dbReference type="EMBL" id="JAHKRT010000002">
    <property type="protein sequence ID" value="MBU3077338.1"/>
    <property type="molecule type" value="Genomic_DNA"/>
</dbReference>
<reference evidence="2 3" key="1">
    <citation type="submission" date="2021-06" db="EMBL/GenBank/DDBJ databases">
        <title>Sphingomonas sp. XMGL2, whole genome shotgun sequencing project.</title>
        <authorList>
            <person name="Zhao G."/>
            <person name="Shen L."/>
        </authorList>
    </citation>
    <scope>NUCLEOTIDE SEQUENCE [LARGE SCALE GENOMIC DNA]</scope>
    <source>
        <strain evidence="2 3">XMGL2</strain>
    </source>
</reference>
<dbReference type="Proteomes" id="UP000776276">
    <property type="component" value="Unassembled WGS sequence"/>
</dbReference>
<accession>A0ABS6BGB3</accession>
<dbReference type="Pfam" id="PF02630">
    <property type="entry name" value="SCO1-SenC"/>
    <property type="match status" value="1"/>
</dbReference>
<evidence type="ECO:0000313" key="2">
    <source>
        <dbReference type="EMBL" id="MBU3077338.1"/>
    </source>
</evidence>
<proteinExistence type="predicted"/>
<evidence type="ECO:0000313" key="3">
    <source>
        <dbReference type="Proteomes" id="UP000776276"/>
    </source>
</evidence>
<dbReference type="RefSeq" id="WP_216321393.1">
    <property type="nucleotide sequence ID" value="NZ_JAHKRT010000002.1"/>
</dbReference>
<organism evidence="2 3">
    <name type="scientific">Sphingomonas quercus</name>
    <dbReference type="NCBI Taxonomy" id="2842451"/>
    <lineage>
        <taxon>Bacteria</taxon>
        <taxon>Pseudomonadati</taxon>
        <taxon>Pseudomonadota</taxon>
        <taxon>Alphaproteobacteria</taxon>
        <taxon>Sphingomonadales</taxon>
        <taxon>Sphingomonadaceae</taxon>
        <taxon>Sphingomonas</taxon>
    </lineage>
</organism>
<dbReference type="PROSITE" id="PS51352">
    <property type="entry name" value="THIOREDOXIN_2"/>
    <property type="match status" value="1"/>
</dbReference>
<dbReference type="InterPro" id="IPR003782">
    <property type="entry name" value="SCO1/SenC"/>
</dbReference>
<gene>
    <name evidence="2" type="ORF">KOF26_05605</name>
</gene>
<dbReference type="CDD" id="cd02968">
    <property type="entry name" value="SCO"/>
    <property type="match status" value="1"/>
</dbReference>
<keyword evidence="3" id="KW-1185">Reference proteome</keyword>
<protein>
    <submittedName>
        <fullName evidence="2">SCO family protein</fullName>
    </submittedName>
</protein>
<sequence length="209" mass="23441">MPRILRNSHGWRLAAIIFSSLALSGCDRPDPWRLVEMEDRLPPLAFDMTSVQDGRTVTAETFRGKIVVLEFGYTFCPDICPTTLATLSRVLRDLGGRAGDVRILFVTVDPDRDAAKDLKRYVESFAPQVVGLRGTPNQLASLARRYRVAYSVTPAPDPADIEVMHTPTLFIFDRDGRIRLLSPRIDDPGSIEHDLRRLLDEPRHGGTET</sequence>
<dbReference type="InterPro" id="IPR013766">
    <property type="entry name" value="Thioredoxin_domain"/>
</dbReference>
<feature type="domain" description="Thioredoxin" evidence="1">
    <location>
        <begin position="35"/>
        <end position="204"/>
    </location>
</feature>
<evidence type="ECO:0000259" key="1">
    <source>
        <dbReference type="PROSITE" id="PS51352"/>
    </source>
</evidence>
<name>A0ABS6BGB3_9SPHN</name>